<name>A0AAE0P3K3_9PEZI</name>
<feature type="transmembrane region" description="Helical" evidence="7">
    <location>
        <begin position="142"/>
        <end position="162"/>
    </location>
</feature>
<dbReference type="AlphaFoldDB" id="A0AAE0P3K3"/>
<dbReference type="InterPro" id="IPR036259">
    <property type="entry name" value="MFS_trans_sf"/>
</dbReference>
<feature type="transmembrane region" description="Helical" evidence="7">
    <location>
        <begin position="518"/>
        <end position="538"/>
    </location>
</feature>
<dbReference type="InterPro" id="IPR020846">
    <property type="entry name" value="MFS_dom"/>
</dbReference>
<dbReference type="PANTHER" id="PTHR23502">
    <property type="entry name" value="MAJOR FACILITATOR SUPERFAMILY"/>
    <property type="match status" value="1"/>
</dbReference>
<keyword evidence="3 7" id="KW-0812">Transmembrane</keyword>
<evidence type="ECO:0000256" key="7">
    <source>
        <dbReference type="SAM" id="Phobius"/>
    </source>
</evidence>
<feature type="transmembrane region" description="Helical" evidence="7">
    <location>
        <begin position="263"/>
        <end position="283"/>
    </location>
</feature>
<dbReference type="GO" id="GO:0022857">
    <property type="term" value="F:transmembrane transporter activity"/>
    <property type="evidence" value="ECO:0007669"/>
    <property type="project" value="InterPro"/>
</dbReference>
<feature type="transmembrane region" description="Helical" evidence="7">
    <location>
        <begin position="385"/>
        <end position="404"/>
    </location>
</feature>
<gene>
    <name evidence="9" type="ORF">B0H63DRAFT_515909</name>
</gene>
<feature type="domain" description="Major facilitator superfamily (MFS) profile" evidence="8">
    <location>
        <begin position="109"/>
        <end position="569"/>
    </location>
</feature>
<dbReference type="FunFam" id="1.20.1720.10:FF:000009">
    <property type="entry name" value="MFS multidrug transporter"/>
    <property type="match status" value="1"/>
</dbReference>
<evidence type="ECO:0000256" key="4">
    <source>
        <dbReference type="ARBA" id="ARBA00022989"/>
    </source>
</evidence>
<comment type="subcellular location">
    <subcellularLocation>
        <location evidence="1">Membrane</location>
        <topology evidence="1">Multi-pass membrane protein</topology>
    </subcellularLocation>
</comment>
<keyword evidence="10" id="KW-1185">Reference proteome</keyword>
<evidence type="ECO:0000256" key="1">
    <source>
        <dbReference type="ARBA" id="ARBA00004141"/>
    </source>
</evidence>
<feature type="transmembrane region" description="Helical" evidence="7">
    <location>
        <begin position="544"/>
        <end position="565"/>
    </location>
</feature>
<dbReference type="Gene3D" id="1.20.1250.20">
    <property type="entry name" value="MFS general substrate transporter like domains"/>
    <property type="match status" value="1"/>
</dbReference>
<dbReference type="EMBL" id="JAULSW010000001">
    <property type="protein sequence ID" value="KAK3392696.1"/>
    <property type="molecule type" value="Genomic_DNA"/>
</dbReference>
<feature type="transmembrane region" description="Helical" evidence="7">
    <location>
        <begin position="109"/>
        <end position="130"/>
    </location>
</feature>
<dbReference type="Proteomes" id="UP001285441">
    <property type="component" value="Unassembled WGS sequence"/>
</dbReference>
<feature type="compositionally biased region" description="Basic and acidic residues" evidence="6">
    <location>
        <begin position="77"/>
        <end position="91"/>
    </location>
</feature>
<feature type="transmembrane region" description="Helical" evidence="7">
    <location>
        <begin position="346"/>
        <end position="365"/>
    </location>
</feature>
<evidence type="ECO:0000256" key="6">
    <source>
        <dbReference type="SAM" id="MobiDB-lite"/>
    </source>
</evidence>
<evidence type="ECO:0000256" key="5">
    <source>
        <dbReference type="ARBA" id="ARBA00023136"/>
    </source>
</evidence>
<evidence type="ECO:0000313" key="10">
    <source>
        <dbReference type="Proteomes" id="UP001285441"/>
    </source>
</evidence>
<keyword evidence="2" id="KW-0813">Transport</keyword>
<evidence type="ECO:0000259" key="8">
    <source>
        <dbReference type="PROSITE" id="PS50850"/>
    </source>
</evidence>
<dbReference type="SUPFAM" id="SSF103473">
    <property type="entry name" value="MFS general substrate transporter"/>
    <property type="match status" value="1"/>
</dbReference>
<evidence type="ECO:0000256" key="2">
    <source>
        <dbReference type="ARBA" id="ARBA00022448"/>
    </source>
</evidence>
<dbReference type="InterPro" id="IPR011701">
    <property type="entry name" value="MFS"/>
</dbReference>
<dbReference type="PROSITE" id="PS50850">
    <property type="entry name" value="MFS"/>
    <property type="match status" value="1"/>
</dbReference>
<evidence type="ECO:0000256" key="3">
    <source>
        <dbReference type="ARBA" id="ARBA00022692"/>
    </source>
</evidence>
<feature type="transmembrane region" description="Helical" evidence="7">
    <location>
        <begin position="174"/>
        <end position="192"/>
    </location>
</feature>
<accession>A0AAE0P3K3</accession>
<dbReference type="PANTHER" id="PTHR23502:SF26">
    <property type="entry name" value="MAJOR FACILITATOR SUPERFAMILY (MFS) PROFILE DOMAIN-CONTAINING PROTEIN"/>
    <property type="match status" value="1"/>
</dbReference>
<feature type="compositionally biased region" description="Basic residues" evidence="6">
    <location>
        <begin position="40"/>
        <end position="53"/>
    </location>
</feature>
<proteinExistence type="predicted"/>
<feature type="transmembrane region" description="Helical" evidence="7">
    <location>
        <begin position="451"/>
        <end position="473"/>
    </location>
</feature>
<feature type="transmembrane region" description="Helical" evidence="7">
    <location>
        <begin position="479"/>
        <end position="497"/>
    </location>
</feature>
<dbReference type="GO" id="GO:0005886">
    <property type="term" value="C:plasma membrane"/>
    <property type="evidence" value="ECO:0007669"/>
    <property type="project" value="TreeGrafter"/>
</dbReference>
<dbReference type="Gene3D" id="1.20.1720.10">
    <property type="entry name" value="Multidrug resistance protein D"/>
    <property type="match status" value="1"/>
</dbReference>
<keyword evidence="5 7" id="KW-0472">Membrane</keyword>
<sequence length="604" mass="66415">MSVQDPAAPPPWSPWQESAEPAMSSTVTSDLLYHRHLHHIGHFPNHERRHSQRQSRDQDRERNTDNDENPQTMDANSDEKHTPRLETIQEKPLPEQPYHVFTTRKKWQLVYIVSLAGLFSPLSSNIYFPALSAIADAIHTKIALVSLTVTVYMAVQGIAPTFWGPLSDIRGRRITFIGTFSVYLMANVGLAFSKDFASLMVFRAIQAAGSAATVSVGAGVIGDITTAKERGGFMGSFGGIRMLGQSIGPVIGGVVTEYFGFHAIFWFLFILASLTLVLVVLFLPETLRSIAGNGTVPLRGINRPVISRSLRKHWHEKANSCDDTSEITSPASGLSLRSILSPLRFLLEKDVFAVLSFGAVVYTIWSMVTSSTTALFQQRFNLTNLQVGLIFLPNGAACVSGSYITGKLLDRDYAIVEAEYRVSHRIPSSVALDRKKLADFPVMRARLRSSWYLVIAFVFSVGGYGFSITSPLLESNRGMALPLFLQSVIAFTATAVYTQNSALMVDLYPGASASATAVNNLIRCSLGAIGVGVVQFIIDMIGAGFAFLIFAAFTAVLSPLLWLVWVHGETWRGRRIERLEREKMEKINAEGGESGRRQQQTGNS</sequence>
<feature type="compositionally biased region" description="Basic and acidic residues" evidence="6">
    <location>
        <begin position="54"/>
        <end position="65"/>
    </location>
</feature>
<protein>
    <submittedName>
        <fullName evidence="9">MFS general substrate transporter</fullName>
    </submittedName>
</protein>
<feature type="region of interest" description="Disordered" evidence="6">
    <location>
        <begin position="40"/>
        <end position="91"/>
    </location>
</feature>
<organism evidence="9 10">
    <name type="scientific">Podospora didyma</name>
    <dbReference type="NCBI Taxonomy" id="330526"/>
    <lineage>
        <taxon>Eukaryota</taxon>
        <taxon>Fungi</taxon>
        <taxon>Dikarya</taxon>
        <taxon>Ascomycota</taxon>
        <taxon>Pezizomycotina</taxon>
        <taxon>Sordariomycetes</taxon>
        <taxon>Sordariomycetidae</taxon>
        <taxon>Sordariales</taxon>
        <taxon>Podosporaceae</taxon>
        <taxon>Podospora</taxon>
    </lineage>
</organism>
<feature type="region of interest" description="Disordered" evidence="6">
    <location>
        <begin position="1"/>
        <end position="23"/>
    </location>
</feature>
<dbReference type="Pfam" id="PF07690">
    <property type="entry name" value="MFS_1"/>
    <property type="match status" value="1"/>
</dbReference>
<evidence type="ECO:0000313" key="9">
    <source>
        <dbReference type="EMBL" id="KAK3392696.1"/>
    </source>
</evidence>
<comment type="caution">
    <text evidence="9">The sequence shown here is derived from an EMBL/GenBank/DDBJ whole genome shotgun (WGS) entry which is preliminary data.</text>
</comment>
<reference evidence="9" key="2">
    <citation type="submission" date="2023-06" db="EMBL/GenBank/DDBJ databases">
        <authorList>
            <consortium name="Lawrence Berkeley National Laboratory"/>
            <person name="Haridas S."/>
            <person name="Hensen N."/>
            <person name="Bonometti L."/>
            <person name="Westerberg I."/>
            <person name="Brannstrom I.O."/>
            <person name="Guillou S."/>
            <person name="Cros-Aarteil S."/>
            <person name="Calhoun S."/>
            <person name="Kuo A."/>
            <person name="Mondo S."/>
            <person name="Pangilinan J."/>
            <person name="Riley R."/>
            <person name="LaButti K."/>
            <person name="Andreopoulos B."/>
            <person name="Lipzen A."/>
            <person name="Chen C."/>
            <person name="Yanf M."/>
            <person name="Daum C."/>
            <person name="Ng V."/>
            <person name="Clum A."/>
            <person name="Steindorff A."/>
            <person name="Ohm R."/>
            <person name="Martin F."/>
            <person name="Silar P."/>
            <person name="Natvig D."/>
            <person name="Lalanne C."/>
            <person name="Gautier V."/>
            <person name="Ament-velasquez S.L."/>
            <person name="Kruys A."/>
            <person name="Hutchinson M.I."/>
            <person name="Powell A.J."/>
            <person name="Barry K."/>
            <person name="Miller A.N."/>
            <person name="Grigoriev I.V."/>
            <person name="Debuchy R."/>
            <person name="Gladieux P."/>
            <person name="Thoren M.H."/>
            <person name="Johannesson H."/>
        </authorList>
    </citation>
    <scope>NUCLEOTIDE SEQUENCE</scope>
    <source>
        <strain evidence="9">CBS 232.78</strain>
    </source>
</reference>
<keyword evidence="4 7" id="KW-1133">Transmembrane helix</keyword>
<dbReference type="PRINTS" id="PR01036">
    <property type="entry name" value="TCRTETB"/>
</dbReference>
<reference evidence="9" key="1">
    <citation type="journal article" date="2023" name="Mol. Phylogenet. Evol.">
        <title>Genome-scale phylogeny and comparative genomics of the fungal order Sordariales.</title>
        <authorList>
            <person name="Hensen N."/>
            <person name="Bonometti L."/>
            <person name="Westerberg I."/>
            <person name="Brannstrom I.O."/>
            <person name="Guillou S."/>
            <person name="Cros-Aarteil S."/>
            <person name="Calhoun S."/>
            <person name="Haridas S."/>
            <person name="Kuo A."/>
            <person name="Mondo S."/>
            <person name="Pangilinan J."/>
            <person name="Riley R."/>
            <person name="LaButti K."/>
            <person name="Andreopoulos B."/>
            <person name="Lipzen A."/>
            <person name="Chen C."/>
            <person name="Yan M."/>
            <person name="Daum C."/>
            <person name="Ng V."/>
            <person name="Clum A."/>
            <person name="Steindorff A."/>
            <person name="Ohm R.A."/>
            <person name="Martin F."/>
            <person name="Silar P."/>
            <person name="Natvig D.O."/>
            <person name="Lalanne C."/>
            <person name="Gautier V."/>
            <person name="Ament-Velasquez S.L."/>
            <person name="Kruys A."/>
            <person name="Hutchinson M.I."/>
            <person name="Powell A.J."/>
            <person name="Barry K."/>
            <person name="Miller A.N."/>
            <person name="Grigoriev I.V."/>
            <person name="Debuchy R."/>
            <person name="Gladieux P."/>
            <person name="Hiltunen Thoren M."/>
            <person name="Johannesson H."/>
        </authorList>
    </citation>
    <scope>NUCLEOTIDE SEQUENCE</scope>
    <source>
        <strain evidence="9">CBS 232.78</strain>
    </source>
</reference>